<feature type="domain" description="Glutaredoxin" evidence="2">
    <location>
        <begin position="11"/>
        <end position="66"/>
    </location>
</feature>
<dbReference type="Proteomes" id="UP000076079">
    <property type="component" value="Chromosome"/>
</dbReference>
<protein>
    <submittedName>
        <fullName evidence="4">Glutaredoxin-like protein</fullName>
    </submittedName>
</protein>
<dbReference type="RefSeq" id="WP_110169787.1">
    <property type="nucleotide sequence ID" value="NZ_CP015136.1"/>
</dbReference>
<dbReference type="InterPro" id="IPR021309">
    <property type="entry name" value="YgaP-like_TM"/>
</dbReference>
<evidence type="ECO:0000313" key="4">
    <source>
        <dbReference type="EMBL" id="AMY07895.1"/>
    </source>
</evidence>
<dbReference type="EMBL" id="CP015136">
    <property type="protein sequence ID" value="AMY07895.1"/>
    <property type="molecule type" value="Genomic_DNA"/>
</dbReference>
<name>A0A143PH88_LUTPR</name>
<evidence type="ECO:0000256" key="1">
    <source>
        <dbReference type="SAM" id="MobiDB-lite"/>
    </source>
</evidence>
<evidence type="ECO:0000259" key="2">
    <source>
        <dbReference type="Pfam" id="PF00462"/>
    </source>
</evidence>
<dbReference type="SUPFAM" id="SSF52833">
    <property type="entry name" value="Thioredoxin-like"/>
    <property type="match status" value="1"/>
</dbReference>
<proteinExistence type="predicted"/>
<feature type="domain" description="Inner membrane protein YgaP-like transmembrane" evidence="3">
    <location>
        <begin position="98"/>
        <end position="151"/>
    </location>
</feature>
<feature type="region of interest" description="Disordered" evidence="1">
    <location>
        <begin position="157"/>
        <end position="187"/>
    </location>
</feature>
<dbReference type="OrthoDB" id="9795531at2"/>
<evidence type="ECO:0000313" key="5">
    <source>
        <dbReference type="Proteomes" id="UP000076079"/>
    </source>
</evidence>
<dbReference type="Pfam" id="PF11127">
    <property type="entry name" value="YgaP-like_TM"/>
    <property type="match status" value="1"/>
</dbReference>
<dbReference type="PROSITE" id="PS51354">
    <property type="entry name" value="GLUTAREDOXIN_2"/>
    <property type="match status" value="1"/>
</dbReference>
<dbReference type="InterPro" id="IPR036249">
    <property type="entry name" value="Thioredoxin-like_sf"/>
</dbReference>
<reference evidence="5" key="2">
    <citation type="submission" date="2016-04" db="EMBL/GenBank/DDBJ databases">
        <title>First Complete Genome Sequence of a Subdivision 6 Acidobacterium.</title>
        <authorList>
            <person name="Huang S."/>
            <person name="Vieira S."/>
            <person name="Bunk B."/>
            <person name="Riedel T."/>
            <person name="Sproeer C."/>
            <person name="Overmann J."/>
        </authorList>
    </citation>
    <scope>NUCLEOTIDE SEQUENCE [LARGE SCALE GENOMIC DNA]</scope>
    <source>
        <strain evidence="5">DSM 100886 HEG_-6_39</strain>
    </source>
</reference>
<gene>
    <name evidence="4" type="ORF">LuPra_01078</name>
</gene>
<dbReference type="InterPro" id="IPR002109">
    <property type="entry name" value="Glutaredoxin"/>
</dbReference>
<dbReference type="Pfam" id="PF00462">
    <property type="entry name" value="Glutaredoxin"/>
    <property type="match status" value="1"/>
</dbReference>
<sequence length="187" mass="19959">MTEALPAVEVLGAAWCVDTARTLRCLRRIRVPFHVSDVDDHLDALQEVTRITGGERRTPVVRVGSQVLVEPSNEVLIRALEEAGLLAPSTVLAFEHGQNVGDLERVLRLVGAGLAIAATTDIPAPVRVPLRVLAAGLALTAAIGWCPVYDAQGVTSVGGPGDHPDEAERDSWLATTRPADPSLEPRW</sequence>
<feature type="compositionally biased region" description="Basic and acidic residues" evidence="1">
    <location>
        <begin position="162"/>
        <end position="171"/>
    </location>
</feature>
<keyword evidence="5" id="KW-1185">Reference proteome</keyword>
<dbReference type="STRING" id="1855912.LuPra_01078"/>
<dbReference type="AlphaFoldDB" id="A0A143PH88"/>
<dbReference type="KEGG" id="abac:LuPra_01078"/>
<organism evidence="4 5">
    <name type="scientific">Luteitalea pratensis</name>
    <dbReference type="NCBI Taxonomy" id="1855912"/>
    <lineage>
        <taxon>Bacteria</taxon>
        <taxon>Pseudomonadati</taxon>
        <taxon>Acidobacteriota</taxon>
        <taxon>Vicinamibacteria</taxon>
        <taxon>Vicinamibacterales</taxon>
        <taxon>Vicinamibacteraceae</taxon>
        <taxon>Luteitalea</taxon>
    </lineage>
</organism>
<dbReference type="Gene3D" id="3.40.30.10">
    <property type="entry name" value="Glutaredoxin"/>
    <property type="match status" value="1"/>
</dbReference>
<reference evidence="4 5" key="1">
    <citation type="journal article" date="2016" name="Genome Announc.">
        <title>First Complete Genome Sequence of a Subdivision 6 Acidobacterium Strain.</title>
        <authorList>
            <person name="Huang S."/>
            <person name="Vieira S."/>
            <person name="Bunk B."/>
            <person name="Riedel T."/>
            <person name="Sproer C."/>
            <person name="Overmann J."/>
        </authorList>
    </citation>
    <scope>NUCLEOTIDE SEQUENCE [LARGE SCALE GENOMIC DNA]</scope>
    <source>
        <strain evidence="5">DSM 100886 HEG_-6_39</strain>
    </source>
</reference>
<accession>A0A143PH88</accession>
<evidence type="ECO:0000259" key="3">
    <source>
        <dbReference type="Pfam" id="PF11127"/>
    </source>
</evidence>